<dbReference type="Gene3D" id="3.30.559.30">
    <property type="entry name" value="Nonribosomal peptide synthetase, condensation domain"/>
    <property type="match status" value="3"/>
</dbReference>
<dbReference type="SUPFAM" id="SSF53474">
    <property type="entry name" value="alpha/beta-Hydrolases"/>
    <property type="match status" value="1"/>
</dbReference>
<reference evidence="5 6" key="1">
    <citation type="submission" date="2019-07" db="EMBL/GenBank/DDBJ databases">
        <title>Draft genome for Aliikangiella sp. M105.</title>
        <authorList>
            <person name="Wang G."/>
        </authorList>
    </citation>
    <scope>NUCLEOTIDE SEQUENCE [LARGE SCALE GENOMIC DNA]</scope>
    <source>
        <strain evidence="5 6">M105</strain>
    </source>
</reference>
<dbReference type="Pfam" id="PF00975">
    <property type="entry name" value="Thioesterase"/>
    <property type="match status" value="1"/>
</dbReference>
<protein>
    <submittedName>
        <fullName evidence="5">Amino acid adenylation domain-containing protein</fullName>
    </submittedName>
</protein>
<dbReference type="Pfam" id="PF05185">
    <property type="entry name" value="PRMT5"/>
    <property type="match status" value="1"/>
</dbReference>
<dbReference type="SUPFAM" id="SSF53335">
    <property type="entry name" value="S-adenosyl-L-methionine-dependent methyltransferases"/>
    <property type="match status" value="1"/>
</dbReference>
<dbReference type="CDD" id="cd19531">
    <property type="entry name" value="LCL_NRPS-like"/>
    <property type="match status" value="1"/>
</dbReference>
<evidence type="ECO:0000256" key="2">
    <source>
        <dbReference type="ARBA" id="ARBA00022450"/>
    </source>
</evidence>
<dbReference type="Gene3D" id="1.10.1200.10">
    <property type="entry name" value="ACP-like"/>
    <property type="match status" value="2"/>
</dbReference>
<dbReference type="Gene3D" id="3.30.559.10">
    <property type="entry name" value="Chloramphenicol acetyltransferase-like domain"/>
    <property type="match status" value="3"/>
</dbReference>
<dbReference type="InterPro" id="IPR020845">
    <property type="entry name" value="AMP-binding_CS"/>
</dbReference>
<accession>A0A545U921</accession>
<dbReference type="Gene3D" id="3.30.300.30">
    <property type="match status" value="1"/>
</dbReference>
<sequence>MMQVPTDKSKEKNIVEIPERTEESAEMAADILIQQLKERGISLSLKGEKLLIRGASGSLDNEIKAQVRRLKSNLITRLKQTEHPASFAQQRLWLADALSMEGSSYHLPELLRLQGELNVDGIERAFQTLVSRHEILRTNFIERDGELQQIVHEESAFSISKIPVEATESEVGVSELSSQIKQQIKQAVLKELERPFDLTKDQLLRVNLYQCSSDEHWLFINLHHIIADGWSVGILIREFVTLYRLYSHRQTHGKNSEQTVTELSPLKIQYADYARWQQARMRGDKLDQQLNYWKQKLHNYEPLNLPTNFSRPPLQSTRGASYQFELSKDLSASIRSICDRFDATLFMVMLSAFYVLIQRYSNQNDIVLGTAIANRNNPDIEPLIGLFVNVLVLRQDLSHNPSFAELVQEVKQSTLDDYEFQDAPFEKLVEALNEKRDSSRSPIFQVAFTVENTPDAKLQLDNLEITTEPLPSSTSKFDLTLHIHQSAEITTEDASQENSTTRNIIAGEFEYCSDLFSETTIINMSESYLCLLDAVVKNFDSAISQLPVSTESQRKELLALGKGPQRDIPDTTLVSLFEQQVEKTPDAIALHAQPHNPLELWPSISEFFVYDDLLYFAMTNDELRNQSYKVAINRQVPGKVVLEIGTGPDVILSRLAVEAGAKRVYAIELLEETYLKAKNTIEKHNLGDKITLIHGDATKVDLPEKVDVILSEIVGAIGGSEGCTVIQNNARRFLKEAGAVIPSRSLTKITPIALPQDFFDNPGFSATSANYVEKIFDNIGYRFDLRLCVKNISYAHLVANVEPFEDLDFTAHAPEEYRHDIFFEFHKNSEIDGFLLWLNLETITGEWIDALANEHCWLPVYVPAFEEKVKVQAGDTISATVERTLCDNQLNPTFVLSGELQRTIGDSVSFTVELAHFSRAYRQSEFYKKIFANNKTKLIDRETDGFLSLSYQNLNQQANQLARALKESEVGNGDLVAICLRKSTEMMVSTIAVLKTGAAYIPIDPDYPVERIQHILIHSNAKLLISDRSLVKLTDGIDIDIFDLFTAATDIAEFQPHNLREQLSAKDLAYVIYTSGTTGLPKGVMIEHQSCINLQQAQIDSFDINSQDRVLQFAPFAFDAAVSEWMMTLFAGATLVIPGRSTVTDVEKLQQFIVEQQISTATLPPVMLKVMEAARMPDLTKVISAGEACPLTVVKQWSQNRHLYNAYGPTENTVCSTIYQCDDQELLAPPIGKAIDNHHAFVLDQQLNPVPIGMPGDLYMAGAGLARGYLNDDELTERNFVVPFWTNQRLYKTGDLARFDEQRNLHYIGRLDSQVKIRGYRIELGEIESSLRRLSTVSDAVVLASTNQQKHRQLVGFVISSDQQHNEQALKNELAKLLPEYMVPSKIYFEKKFPTTPNGKIDRNQLLKNVTQLITNNNNYVAPRNKKEAILVALYAELLQREKVGVTDKFFELGGDSILSIQLVSRARQKGINFRVNDVFKQQTAANLVQLSQAKTSPVKTQQGLQQGNVLLTPIQQWFFQQNFPVENHWNQSVMLNAAKSLKVDHISAALQDIIFRHDSLRLQFNTQLKLDTEERDDKTQSVKQSYRETNHYSPVVVDLTHLTQKQEVSLAINEICNQHQSRMKINNAEVFKMVFFQTPNFYHNNRMALIAHHLVVDAYSWRILLEDLNHALAQQLSRKVALPKPKTSSYQFYAQCLQQYANAPERNADLQYWQQAIQQMNQLQKTCPIKNNVQNLTKLDSLREDFTVKLDQTLSDALINSCHHAYGTEVVHLLLAALQLSVKNEWGAAKFSVALEGHGRDDFDPQLDITNTVGWFTCHFPVVLGPVPQDTNEDVVENLLFERLIKTTKEQIRQIPAKGLSYGALRYLHQNEKVRRFLAPHEEPTIAFNYLGQVESGQLSDNKPLIDLADDACGDNTDSSNPPSHLLDVNIEIKNGCAQVSFSFDQRQLDKLAMENLARNYLAQLTSIIEHCLEVKQRKYTPSDFDLVSINQTQVNYLQEKHLQLQDIWPLTSSQQGLLFGSLASGGQAYIEQMVLEIIGELDHKKLDHAWQQVQKDNPQLTATIEFIEQVPYFVLCADKTLSLTIDDWRDKPVSQQNAEAIRLSANAIQKEGFDLTKEPCCRLDILRLDTQRNVLILTVNHVLLDGWSHANLTAQLLRAYQGQSSSKQHRDTPEKFKRYLQWLQRQDKTKSLEFWSNYLSDSEDYARLTEPVYVDTLEKDDTQLTTIESESFILSEEQSTSLQALIKQQKVLPNSVFLCLWAILLTRYCQRNQVVLGRTVSGRPSEVEGIEQMVGLFVNTLPLCLSFQPEEDFWKVVARCQQDELESSSHQHLAAGEIQTALQQNQDKPLFDNIIVFENYPVDKELDDLKTVGFEQVISHQVPGGETPYPVTLLIQSEAPLTVELIYDSRRLQKKQVELLLQNFKRVIEALLDYYEKSNHEKNSYEKAGDNKDDYKNSGAIEVEQLQNAILNPEALHFKTLRSSLLTPPSTTTEHRIKVVYQSIANNKNVEMGIDDNFFDLAGNSLLALRFLQKLNLEFSVELSINALFLSPTIRQLAVTIDMLQEGQNETNSHAMLNKDNNQTRQTNPSVIPLKTATGDLPLFVVAGVGGSTLCYYSFVQSLAQSTCVYGLQPPILSGVENHIELNSIEAYAKHYIAAMRSIQPEGPYQIMGHSFGSFIVYEMACQLEALGESLELVALLDTPAPSRGLVTASLLSVAELQFRGIEVLAEFANYDLAISNEEFIRLPDIEQMALIDQIFASSDVGLERSQVESFLQVYVQQSRIAYAPAAQLCKTELLILKAESSEEFDSSKLGDDLGWQNLTQQLVSVATVSGDHLSMLHMPMVHELTKIIGDKLRRNSVDLNKKQLEERHD</sequence>
<dbReference type="SUPFAM" id="SSF47336">
    <property type="entry name" value="ACP-like"/>
    <property type="match status" value="2"/>
</dbReference>
<evidence type="ECO:0000313" key="6">
    <source>
        <dbReference type="Proteomes" id="UP000315439"/>
    </source>
</evidence>
<dbReference type="InterPro" id="IPR006162">
    <property type="entry name" value="Ppantetheine_attach_site"/>
</dbReference>
<comment type="cofactor">
    <cofactor evidence="1">
        <name>pantetheine 4'-phosphate</name>
        <dbReference type="ChEBI" id="CHEBI:47942"/>
    </cofactor>
</comment>
<dbReference type="Proteomes" id="UP000315439">
    <property type="component" value="Unassembled WGS sequence"/>
</dbReference>
<dbReference type="PANTHER" id="PTHR45398:SF1">
    <property type="entry name" value="ENZYME, PUTATIVE (JCVI)-RELATED"/>
    <property type="match status" value="1"/>
</dbReference>
<dbReference type="Pfam" id="PF13193">
    <property type="entry name" value="AMP-binding_C"/>
    <property type="match status" value="1"/>
</dbReference>
<dbReference type="PANTHER" id="PTHR45398">
    <property type="match status" value="1"/>
</dbReference>
<dbReference type="RefSeq" id="WP_142932891.1">
    <property type="nucleotide sequence ID" value="NZ_ML660167.1"/>
</dbReference>
<dbReference type="Gene3D" id="2.30.38.10">
    <property type="entry name" value="Luciferase, Domain 3"/>
    <property type="match status" value="1"/>
</dbReference>
<dbReference type="Pfam" id="PF00550">
    <property type="entry name" value="PP-binding"/>
    <property type="match status" value="2"/>
</dbReference>
<dbReference type="SUPFAM" id="SSF56801">
    <property type="entry name" value="Acetyl-CoA synthetase-like"/>
    <property type="match status" value="1"/>
</dbReference>
<dbReference type="InterPro" id="IPR001031">
    <property type="entry name" value="Thioesterase"/>
</dbReference>
<dbReference type="FunFam" id="1.10.1200.10:FF:000005">
    <property type="entry name" value="Nonribosomal peptide synthetase 1"/>
    <property type="match status" value="1"/>
</dbReference>
<dbReference type="Gene3D" id="3.40.50.1820">
    <property type="entry name" value="alpha/beta hydrolase"/>
    <property type="match status" value="1"/>
</dbReference>
<dbReference type="InterPro" id="IPR029058">
    <property type="entry name" value="AB_hydrolase_fold"/>
</dbReference>
<dbReference type="InterPro" id="IPR001242">
    <property type="entry name" value="Condensation_dom"/>
</dbReference>
<dbReference type="Pfam" id="PF00668">
    <property type="entry name" value="Condensation"/>
    <property type="match status" value="3"/>
</dbReference>
<dbReference type="FunFam" id="3.40.50.980:FF:000001">
    <property type="entry name" value="Non-ribosomal peptide synthetase"/>
    <property type="match status" value="1"/>
</dbReference>
<dbReference type="CDD" id="cd02440">
    <property type="entry name" value="AdoMet_MTases"/>
    <property type="match status" value="1"/>
</dbReference>
<name>A0A545U921_9GAMM</name>
<dbReference type="InterPro" id="IPR000873">
    <property type="entry name" value="AMP-dep_synth/lig_dom"/>
</dbReference>
<evidence type="ECO:0000256" key="3">
    <source>
        <dbReference type="ARBA" id="ARBA00022553"/>
    </source>
</evidence>
<dbReference type="InterPro" id="IPR010071">
    <property type="entry name" value="AA_adenyl_dom"/>
</dbReference>
<proteinExistence type="predicted"/>
<dbReference type="PROSITE" id="PS50075">
    <property type="entry name" value="CARRIER"/>
    <property type="match status" value="2"/>
</dbReference>
<dbReference type="Gene3D" id="3.40.50.150">
    <property type="entry name" value="Vaccinia Virus protein VP39"/>
    <property type="match status" value="1"/>
</dbReference>
<organism evidence="5 6">
    <name type="scientific">Aliikangiella coralliicola</name>
    <dbReference type="NCBI Taxonomy" id="2592383"/>
    <lineage>
        <taxon>Bacteria</taxon>
        <taxon>Pseudomonadati</taxon>
        <taxon>Pseudomonadota</taxon>
        <taxon>Gammaproteobacteria</taxon>
        <taxon>Oceanospirillales</taxon>
        <taxon>Pleioneaceae</taxon>
        <taxon>Aliikangiella</taxon>
    </lineage>
</organism>
<keyword evidence="2" id="KW-0596">Phosphopantetheine</keyword>
<dbReference type="Gene3D" id="1.10.10.1830">
    <property type="entry name" value="Non-ribosomal peptide synthase, adenylation domain"/>
    <property type="match status" value="1"/>
</dbReference>
<dbReference type="InterPro" id="IPR010060">
    <property type="entry name" value="NRPS_synth"/>
</dbReference>
<dbReference type="InterPro" id="IPR029063">
    <property type="entry name" value="SAM-dependent_MTases_sf"/>
</dbReference>
<dbReference type="PROSITE" id="PS00012">
    <property type="entry name" value="PHOSPHOPANTETHEINE"/>
    <property type="match status" value="1"/>
</dbReference>
<dbReference type="InterPro" id="IPR044894">
    <property type="entry name" value="TubC_N_sf"/>
</dbReference>
<dbReference type="GO" id="GO:0003824">
    <property type="term" value="F:catalytic activity"/>
    <property type="evidence" value="ECO:0007669"/>
    <property type="project" value="InterPro"/>
</dbReference>
<evidence type="ECO:0000259" key="4">
    <source>
        <dbReference type="PROSITE" id="PS50075"/>
    </source>
</evidence>
<evidence type="ECO:0000313" key="5">
    <source>
        <dbReference type="EMBL" id="TQV85972.1"/>
    </source>
</evidence>
<dbReference type="CDD" id="cd05930">
    <property type="entry name" value="A_NRPS"/>
    <property type="match status" value="1"/>
</dbReference>
<gene>
    <name evidence="5" type="ORF">FLL46_18845</name>
</gene>
<dbReference type="EMBL" id="VIKS01000011">
    <property type="protein sequence ID" value="TQV85972.1"/>
    <property type="molecule type" value="Genomic_DNA"/>
</dbReference>
<dbReference type="OrthoDB" id="9757559at2"/>
<keyword evidence="6" id="KW-1185">Reference proteome</keyword>
<evidence type="ECO:0000256" key="1">
    <source>
        <dbReference type="ARBA" id="ARBA00001957"/>
    </source>
</evidence>
<dbReference type="InterPro" id="IPR035075">
    <property type="entry name" value="PRMT5"/>
</dbReference>
<dbReference type="InterPro" id="IPR023213">
    <property type="entry name" value="CAT-like_dom_sf"/>
</dbReference>
<keyword evidence="3" id="KW-0597">Phosphoprotein</keyword>
<feature type="domain" description="Carrier" evidence="4">
    <location>
        <begin position="1422"/>
        <end position="1496"/>
    </location>
</feature>
<dbReference type="NCBIfam" id="TIGR01720">
    <property type="entry name" value="NRPS-para261"/>
    <property type="match status" value="1"/>
</dbReference>
<dbReference type="InterPro" id="IPR036736">
    <property type="entry name" value="ACP-like_sf"/>
</dbReference>
<dbReference type="SUPFAM" id="SSF52777">
    <property type="entry name" value="CoA-dependent acyltransferases"/>
    <property type="match status" value="6"/>
</dbReference>
<dbReference type="InterPro" id="IPR045851">
    <property type="entry name" value="AMP-bd_C_sf"/>
</dbReference>
<dbReference type="InterPro" id="IPR025110">
    <property type="entry name" value="AMP-bd_C"/>
</dbReference>
<dbReference type="NCBIfam" id="TIGR01733">
    <property type="entry name" value="AA-adenyl-dom"/>
    <property type="match status" value="1"/>
</dbReference>
<dbReference type="Pfam" id="PF00501">
    <property type="entry name" value="AMP-binding"/>
    <property type="match status" value="1"/>
</dbReference>
<feature type="domain" description="Carrier" evidence="4">
    <location>
        <begin position="2490"/>
        <end position="2567"/>
    </location>
</feature>
<dbReference type="PROSITE" id="PS00455">
    <property type="entry name" value="AMP_BINDING"/>
    <property type="match status" value="1"/>
</dbReference>
<dbReference type="GO" id="GO:0044550">
    <property type="term" value="P:secondary metabolite biosynthetic process"/>
    <property type="evidence" value="ECO:0007669"/>
    <property type="project" value="UniProtKB-ARBA"/>
</dbReference>
<dbReference type="Gene3D" id="3.40.50.980">
    <property type="match status" value="2"/>
</dbReference>
<comment type="caution">
    <text evidence="5">The sequence shown here is derived from an EMBL/GenBank/DDBJ whole genome shotgun (WGS) entry which is preliminary data.</text>
</comment>
<dbReference type="InterPro" id="IPR009081">
    <property type="entry name" value="PP-bd_ACP"/>
</dbReference>